<comment type="caution">
    <text evidence="5">The sequence shown here is derived from an EMBL/GenBank/DDBJ whole genome shotgun (WGS) entry which is preliminary data.</text>
</comment>
<dbReference type="InterPro" id="IPR006158">
    <property type="entry name" value="Cobalamin-bd"/>
</dbReference>
<dbReference type="Gene3D" id="3.40.50.280">
    <property type="entry name" value="Cobalamin-binding domain"/>
    <property type="match status" value="1"/>
</dbReference>
<protein>
    <recommendedName>
        <fullName evidence="6">B12-binding domain-containing protein</fullName>
    </recommendedName>
</protein>
<evidence type="ECO:0008006" key="6">
    <source>
        <dbReference type="Google" id="ProtNLM"/>
    </source>
</evidence>
<evidence type="ECO:0000259" key="4">
    <source>
        <dbReference type="PROSITE" id="PS51337"/>
    </source>
</evidence>
<dbReference type="PROSITE" id="PS51332">
    <property type="entry name" value="B12_BINDING"/>
    <property type="match status" value="1"/>
</dbReference>
<feature type="domain" description="B12-binding" evidence="3">
    <location>
        <begin position="27"/>
        <end position="86"/>
    </location>
</feature>
<dbReference type="GO" id="GO:0050667">
    <property type="term" value="P:homocysteine metabolic process"/>
    <property type="evidence" value="ECO:0007669"/>
    <property type="project" value="TreeGrafter"/>
</dbReference>
<feature type="domain" description="B12-binding N-terminal" evidence="4">
    <location>
        <begin position="1"/>
        <end position="27"/>
    </location>
</feature>
<dbReference type="GO" id="GO:0046653">
    <property type="term" value="P:tetrahydrofolate metabolic process"/>
    <property type="evidence" value="ECO:0007669"/>
    <property type="project" value="TreeGrafter"/>
</dbReference>
<organism evidence="5">
    <name type="scientific">marine sediment metagenome</name>
    <dbReference type="NCBI Taxonomy" id="412755"/>
    <lineage>
        <taxon>unclassified sequences</taxon>
        <taxon>metagenomes</taxon>
        <taxon>ecological metagenomes</taxon>
    </lineage>
</organism>
<sequence length="86" mass="9255">MLASAEAVSKAMDILRPHLEKAGAASKGKFVIATVKGDLHDIGKNIVDILLRGSGYEVKDLGIDVPTKKIIQVVREWKPDFLGLSA</sequence>
<gene>
    <name evidence="5" type="ORF">S06H3_10570</name>
</gene>
<evidence type="ECO:0000256" key="2">
    <source>
        <dbReference type="ARBA" id="ARBA00023285"/>
    </source>
</evidence>
<dbReference type="EMBL" id="BARV01004922">
    <property type="protein sequence ID" value="GAI08952.1"/>
    <property type="molecule type" value="Genomic_DNA"/>
</dbReference>
<dbReference type="PANTHER" id="PTHR45833:SF1">
    <property type="entry name" value="METHIONINE SYNTHASE"/>
    <property type="match status" value="1"/>
</dbReference>
<dbReference type="GO" id="GO:0005829">
    <property type="term" value="C:cytosol"/>
    <property type="evidence" value="ECO:0007669"/>
    <property type="project" value="TreeGrafter"/>
</dbReference>
<accession>X1KPG5</accession>
<dbReference type="GO" id="GO:0046872">
    <property type="term" value="F:metal ion binding"/>
    <property type="evidence" value="ECO:0007669"/>
    <property type="project" value="UniProtKB-KW"/>
</dbReference>
<dbReference type="InterPro" id="IPR003759">
    <property type="entry name" value="Cbl-bd_cap"/>
</dbReference>
<dbReference type="SUPFAM" id="SSF52242">
    <property type="entry name" value="Cobalamin (vitamin B12)-binding domain"/>
    <property type="match status" value="1"/>
</dbReference>
<dbReference type="PROSITE" id="PS51337">
    <property type="entry name" value="B12_BINDING_NTER"/>
    <property type="match status" value="1"/>
</dbReference>
<dbReference type="InterPro" id="IPR036724">
    <property type="entry name" value="Cobalamin-bd_sf"/>
</dbReference>
<dbReference type="AlphaFoldDB" id="X1KPG5"/>
<dbReference type="GO" id="GO:0031419">
    <property type="term" value="F:cobalamin binding"/>
    <property type="evidence" value="ECO:0007669"/>
    <property type="project" value="InterPro"/>
</dbReference>
<evidence type="ECO:0000256" key="1">
    <source>
        <dbReference type="ARBA" id="ARBA00022723"/>
    </source>
</evidence>
<evidence type="ECO:0000259" key="3">
    <source>
        <dbReference type="PROSITE" id="PS51332"/>
    </source>
</evidence>
<name>X1KPG5_9ZZZZ</name>
<dbReference type="PANTHER" id="PTHR45833">
    <property type="entry name" value="METHIONINE SYNTHASE"/>
    <property type="match status" value="1"/>
</dbReference>
<evidence type="ECO:0000313" key="5">
    <source>
        <dbReference type="EMBL" id="GAI08952.1"/>
    </source>
</evidence>
<keyword evidence="2" id="KW-0170">Cobalt</keyword>
<keyword evidence="1" id="KW-0479">Metal-binding</keyword>
<dbReference type="InterPro" id="IPR050554">
    <property type="entry name" value="Met_Synthase/Corrinoid"/>
</dbReference>
<feature type="non-terminal residue" evidence="5">
    <location>
        <position position="86"/>
    </location>
</feature>
<dbReference type="GO" id="GO:0008705">
    <property type="term" value="F:methionine synthase activity"/>
    <property type="evidence" value="ECO:0007669"/>
    <property type="project" value="TreeGrafter"/>
</dbReference>
<proteinExistence type="predicted"/>
<reference evidence="5" key="1">
    <citation type="journal article" date="2014" name="Front. Microbiol.">
        <title>High frequency of phylogenetically diverse reductive dehalogenase-homologous genes in deep subseafloor sedimentary metagenomes.</title>
        <authorList>
            <person name="Kawai M."/>
            <person name="Futagami T."/>
            <person name="Toyoda A."/>
            <person name="Takaki Y."/>
            <person name="Nishi S."/>
            <person name="Hori S."/>
            <person name="Arai W."/>
            <person name="Tsubouchi T."/>
            <person name="Morono Y."/>
            <person name="Uchiyama I."/>
            <person name="Ito T."/>
            <person name="Fujiyama A."/>
            <person name="Inagaki F."/>
            <person name="Takami H."/>
        </authorList>
    </citation>
    <scope>NUCLEOTIDE SEQUENCE</scope>
    <source>
        <strain evidence="5">Expedition CK06-06</strain>
    </source>
</reference>
<dbReference type="Pfam" id="PF02310">
    <property type="entry name" value="B12-binding"/>
    <property type="match status" value="1"/>
</dbReference>